<proteinExistence type="predicted"/>
<feature type="signal peptide" evidence="2">
    <location>
        <begin position="1"/>
        <end position="32"/>
    </location>
</feature>
<evidence type="ECO:0000256" key="1">
    <source>
        <dbReference type="SAM" id="MobiDB-lite"/>
    </source>
</evidence>
<evidence type="ECO:0000313" key="3">
    <source>
        <dbReference type="EMBL" id="MBU7597731.1"/>
    </source>
</evidence>
<dbReference type="Proteomes" id="UP000694501">
    <property type="component" value="Unassembled WGS sequence"/>
</dbReference>
<sequence>MSLQLRAPRAVTGAVLATALAAAVAVPAAATAAPKDSGWQKDGLRLNAQENRAVDAFLDRAKDAEKEISAQVRTVASWSDAELVGFDKRLKTEDSLKRKIATWLRADPEQSVHDALGDINDSIRYTFQWPDEAYTGGAETAARMLTDYGHTNVRWSNTWKNRASYKAINTAWADARTKHKFEIQLHTPASRQAATDTHPLYEEQRLPDTPPKRVEELARQQGEIFAAVPVPEGAAELTAPAARVPAGG</sequence>
<organism evidence="3 4">
    <name type="scientific">Streptomyces tardus</name>
    <dbReference type="NCBI Taxonomy" id="2780544"/>
    <lineage>
        <taxon>Bacteria</taxon>
        <taxon>Bacillati</taxon>
        <taxon>Actinomycetota</taxon>
        <taxon>Actinomycetes</taxon>
        <taxon>Kitasatosporales</taxon>
        <taxon>Streptomycetaceae</taxon>
        <taxon>Streptomyces</taxon>
    </lineage>
</organism>
<reference evidence="3" key="1">
    <citation type="submission" date="2021-06" db="EMBL/GenBank/DDBJ databases">
        <title>Sequencing of actinobacteria type strains.</title>
        <authorList>
            <person name="Nguyen G.-S."/>
            <person name="Wentzel A."/>
        </authorList>
    </citation>
    <scope>NUCLEOTIDE SEQUENCE</scope>
    <source>
        <strain evidence="3">P38-E01</strain>
    </source>
</reference>
<dbReference type="AlphaFoldDB" id="A0A949JD73"/>
<feature type="compositionally biased region" description="Basic and acidic residues" evidence="1">
    <location>
        <begin position="199"/>
        <end position="209"/>
    </location>
</feature>
<feature type="region of interest" description="Disordered" evidence="1">
    <location>
        <begin position="187"/>
        <end position="209"/>
    </location>
</feature>
<dbReference type="EMBL" id="JAELVF020000001">
    <property type="protein sequence ID" value="MBU7597731.1"/>
    <property type="molecule type" value="Genomic_DNA"/>
</dbReference>
<evidence type="ECO:0000313" key="4">
    <source>
        <dbReference type="Proteomes" id="UP000694501"/>
    </source>
</evidence>
<protein>
    <submittedName>
        <fullName evidence="3">ATP nucleotide 3'-pyrophosphokinase</fullName>
    </submittedName>
</protein>
<keyword evidence="2" id="KW-0732">Signal</keyword>
<gene>
    <name evidence="3" type="ORF">JGS22_008885</name>
</gene>
<comment type="caution">
    <text evidence="3">The sequence shown here is derived from an EMBL/GenBank/DDBJ whole genome shotgun (WGS) entry which is preliminary data.</text>
</comment>
<evidence type="ECO:0000256" key="2">
    <source>
        <dbReference type="SAM" id="SignalP"/>
    </source>
</evidence>
<dbReference type="RefSeq" id="WP_211042965.1">
    <property type="nucleotide sequence ID" value="NZ_JAELVF020000001.1"/>
</dbReference>
<name>A0A949JD73_9ACTN</name>
<keyword evidence="4" id="KW-1185">Reference proteome</keyword>
<accession>A0A949JD73</accession>
<feature type="chain" id="PRO_5037236491" evidence="2">
    <location>
        <begin position="33"/>
        <end position="248"/>
    </location>
</feature>